<protein>
    <submittedName>
        <fullName evidence="2">Uncharacterized protein</fullName>
    </submittedName>
</protein>
<organism evidence="2">
    <name type="scientific">uncultured Nocardioidaceae bacterium</name>
    <dbReference type="NCBI Taxonomy" id="253824"/>
    <lineage>
        <taxon>Bacteria</taxon>
        <taxon>Bacillati</taxon>
        <taxon>Actinomycetota</taxon>
        <taxon>Actinomycetes</taxon>
        <taxon>Propionibacteriales</taxon>
        <taxon>Nocardioidaceae</taxon>
        <taxon>environmental samples</taxon>
    </lineage>
</organism>
<evidence type="ECO:0000313" key="2">
    <source>
        <dbReference type="EMBL" id="CAA9314122.1"/>
    </source>
</evidence>
<feature type="non-terminal residue" evidence="2">
    <location>
        <position position="21"/>
    </location>
</feature>
<sequence>DHRPAPGADPDGTGGRAVRRD</sequence>
<name>A0A6J4KT17_9ACTN</name>
<accession>A0A6J4KT17</accession>
<evidence type="ECO:0000256" key="1">
    <source>
        <dbReference type="SAM" id="MobiDB-lite"/>
    </source>
</evidence>
<feature type="non-terminal residue" evidence="2">
    <location>
        <position position="1"/>
    </location>
</feature>
<gene>
    <name evidence="2" type="ORF">AVDCRST_MAG36-4</name>
</gene>
<proteinExistence type="predicted"/>
<reference evidence="2" key="1">
    <citation type="submission" date="2020-02" db="EMBL/GenBank/DDBJ databases">
        <authorList>
            <person name="Meier V. D."/>
        </authorList>
    </citation>
    <scope>NUCLEOTIDE SEQUENCE</scope>
    <source>
        <strain evidence="2">AVDCRST_MAG36</strain>
    </source>
</reference>
<feature type="compositionally biased region" description="Low complexity" evidence="1">
    <location>
        <begin position="1"/>
        <end position="11"/>
    </location>
</feature>
<dbReference type="AlphaFoldDB" id="A0A6J4KT17"/>
<feature type="region of interest" description="Disordered" evidence="1">
    <location>
        <begin position="1"/>
        <end position="21"/>
    </location>
</feature>
<dbReference type="EMBL" id="CADCUH010000002">
    <property type="protein sequence ID" value="CAA9314122.1"/>
    <property type="molecule type" value="Genomic_DNA"/>
</dbReference>